<dbReference type="Ensembl" id="ENSLBET00000018644.1">
    <property type="protein sequence ID" value="ENSLBEP00000017656.1"/>
    <property type="gene ID" value="ENSLBEG00000013606.1"/>
</dbReference>
<comment type="subunit">
    <text evidence="11">Component of the nexin-dynein regulatory complex (N-DRC). Interacts with CFAP52.</text>
</comment>
<evidence type="ECO:0000256" key="2">
    <source>
        <dbReference type="ARBA" id="ARBA00004611"/>
    </source>
</evidence>
<dbReference type="CDD" id="cd23767">
    <property type="entry name" value="IQCD"/>
    <property type="match status" value="1"/>
</dbReference>
<keyword evidence="6" id="KW-0282">Flagellum</keyword>
<accession>A0A3Q3FC84</accession>
<evidence type="ECO:0000313" key="15">
    <source>
        <dbReference type="Proteomes" id="UP000261660"/>
    </source>
</evidence>
<dbReference type="Ensembl" id="ENSLBET00000018637.1">
    <property type="protein sequence ID" value="ENSLBEP00000017649.1"/>
    <property type="gene ID" value="ENSLBEG00000013606.1"/>
</dbReference>
<keyword evidence="12" id="KW-0175">Coiled coil</keyword>
<keyword evidence="7" id="KW-0969">Cilium</keyword>
<dbReference type="Pfam" id="PF00612">
    <property type="entry name" value="IQ"/>
    <property type="match status" value="1"/>
</dbReference>
<keyword evidence="15" id="KW-1185">Reference proteome</keyword>
<dbReference type="OrthoDB" id="536093at2759"/>
<sequence length="397" mass="45317">MSEGTIGLVTTETRSEDAPKSCDELSGRKLLSPEAGCIAKILENCISEVEFVLTLPAFLKLNSLTCVADTELSRALQEHQTLAERLETLEGLRQESGGEQEKGSKERAQQDFKKSVKNLLRLVRARPDVISDFRLEQDMEVGESESILINELKKFHSHMVEKLLTSVSEELKQTLYKPTSSPVIPSHTMDLMNSTEEKLSAAITEKDAEISQQNIEIENLQSCLEEKNKEEAALSISGDKQHPNAKTMKMIRLEQEIDQLKTQLKSLKLEHRQAEGVILEKNEELEKDIESLLQNFDADMGALQTHLDFNEKEHEKELEELRKQEQSFSVLEVEFNQIQEKHRLEEEKRKQEMKDLVLKTKAAIYAQAWWRGYSTRKALKNKGKSKKAKKGKGKKIK</sequence>
<dbReference type="GeneTree" id="ENSGT00940000172701"/>
<evidence type="ECO:0000256" key="10">
    <source>
        <dbReference type="ARBA" id="ARBA00032180"/>
    </source>
</evidence>
<dbReference type="Proteomes" id="UP000261660">
    <property type="component" value="Unplaced"/>
</dbReference>
<keyword evidence="8" id="KW-0206">Cytoskeleton</keyword>
<evidence type="ECO:0000256" key="8">
    <source>
        <dbReference type="ARBA" id="ARBA00023212"/>
    </source>
</evidence>
<dbReference type="SMART" id="SM00015">
    <property type="entry name" value="IQ"/>
    <property type="match status" value="1"/>
</dbReference>
<dbReference type="InterPro" id="IPR042815">
    <property type="entry name" value="DRC10"/>
</dbReference>
<keyword evidence="9" id="KW-0966">Cell projection</keyword>
<feature type="region of interest" description="Disordered" evidence="13">
    <location>
        <begin position="1"/>
        <end position="20"/>
    </location>
</feature>
<feature type="compositionally biased region" description="Basic and acidic residues" evidence="13">
    <location>
        <begin position="99"/>
        <end position="111"/>
    </location>
</feature>
<comment type="subcellular location">
    <subcellularLocation>
        <location evidence="2">Cytoplasm</location>
        <location evidence="2">Cytoskeleton</location>
        <location evidence="2">Flagellum axoneme</location>
    </subcellularLocation>
</comment>
<comment type="similarity">
    <text evidence="3">Belongs to the DRC10 family.</text>
</comment>
<evidence type="ECO:0000313" key="14">
    <source>
        <dbReference type="Ensembl" id="ENSLBEP00000017656.1"/>
    </source>
</evidence>
<keyword evidence="5" id="KW-0963">Cytoplasm</keyword>
<dbReference type="InterPro" id="IPR000048">
    <property type="entry name" value="IQ_motif_EF-hand-BS"/>
</dbReference>
<evidence type="ECO:0000256" key="12">
    <source>
        <dbReference type="SAM" id="Coils"/>
    </source>
</evidence>
<organism evidence="14 15">
    <name type="scientific">Labrus bergylta</name>
    <name type="common">ballan wrasse</name>
    <dbReference type="NCBI Taxonomy" id="56723"/>
    <lineage>
        <taxon>Eukaryota</taxon>
        <taxon>Metazoa</taxon>
        <taxon>Chordata</taxon>
        <taxon>Craniata</taxon>
        <taxon>Vertebrata</taxon>
        <taxon>Euteleostomi</taxon>
        <taxon>Actinopterygii</taxon>
        <taxon>Neopterygii</taxon>
        <taxon>Teleostei</taxon>
        <taxon>Neoteleostei</taxon>
        <taxon>Acanthomorphata</taxon>
        <taxon>Eupercaria</taxon>
        <taxon>Labriformes</taxon>
        <taxon>Labridae</taxon>
        <taxon>Labrus</taxon>
    </lineage>
</organism>
<comment type="function">
    <text evidence="1">Component of the nexin-dynein regulatory complex (N-DRC), a key regulator of ciliary/flagellar motility which maintains the alignment and integrity of the distal axoneme and regulates microtubule sliding in motile axonemes.</text>
</comment>
<evidence type="ECO:0000256" key="6">
    <source>
        <dbReference type="ARBA" id="ARBA00022846"/>
    </source>
</evidence>
<dbReference type="AlphaFoldDB" id="A0A3Q3FC84"/>
<feature type="coiled-coil region" evidence="12">
    <location>
        <begin position="210"/>
        <end position="341"/>
    </location>
</feature>
<dbReference type="PROSITE" id="PS50096">
    <property type="entry name" value="IQ"/>
    <property type="match status" value="1"/>
</dbReference>
<evidence type="ECO:0000256" key="7">
    <source>
        <dbReference type="ARBA" id="ARBA00023069"/>
    </source>
</evidence>
<dbReference type="PANTHER" id="PTHR31598:SF1">
    <property type="entry name" value="DYNEIN REGULATORY COMPLEX PROTEIN 10"/>
    <property type="match status" value="1"/>
</dbReference>
<evidence type="ECO:0000256" key="13">
    <source>
        <dbReference type="SAM" id="MobiDB-lite"/>
    </source>
</evidence>
<evidence type="ECO:0000256" key="4">
    <source>
        <dbReference type="ARBA" id="ARBA00021752"/>
    </source>
</evidence>
<dbReference type="PANTHER" id="PTHR31598">
    <property type="entry name" value="IQ DOMAIN-CONTAINING PROTEIN D"/>
    <property type="match status" value="1"/>
</dbReference>
<dbReference type="STRING" id="56723.ENSLBEP00000017649"/>
<evidence type="ECO:0000256" key="5">
    <source>
        <dbReference type="ARBA" id="ARBA00022490"/>
    </source>
</evidence>
<evidence type="ECO:0000256" key="3">
    <source>
        <dbReference type="ARBA" id="ARBA00009071"/>
    </source>
</evidence>
<evidence type="ECO:0000256" key="1">
    <source>
        <dbReference type="ARBA" id="ARBA00003029"/>
    </source>
</evidence>
<evidence type="ECO:0000256" key="9">
    <source>
        <dbReference type="ARBA" id="ARBA00023273"/>
    </source>
</evidence>
<protein>
    <recommendedName>
        <fullName evidence="4">Dynein regulatory complex protein 10</fullName>
    </recommendedName>
    <alternativeName>
        <fullName evidence="10">IQ domain-containing protein D</fullName>
    </alternativeName>
</protein>
<feature type="region of interest" description="Disordered" evidence="13">
    <location>
        <begin position="91"/>
        <end position="111"/>
    </location>
</feature>
<proteinExistence type="inferred from homology"/>
<evidence type="ECO:0000256" key="11">
    <source>
        <dbReference type="ARBA" id="ARBA00046836"/>
    </source>
</evidence>
<name>A0A3Q3FC84_9LABR</name>
<reference evidence="14" key="1">
    <citation type="submission" date="2025-05" db="UniProtKB">
        <authorList>
            <consortium name="Ensembl"/>
        </authorList>
    </citation>
    <scope>IDENTIFICATION</scope>
</reference>